<name>A0ABR2GL29_9EUKA</name>
<proteinExistence type="predicted"/>
<organism evidence="2 4">
    <name type="scientific">Tritrichomonas musculus</name>
    <dbReference type="NCBI Taxonomy" id="1915356"/>
    <lineage>
        <taxon>Eukaryota</taxon>
        <taxon>Metamonada</taxon>
        <taxon>Parabasalia</taxon>
        <taxon>Tritrichomonadida</taxon>
        <taxon>Tritrichomonadidae</taxon>
        <taxon>Tritrichomonas</taxon>
    </lineage>
</organism>
<dbReference type="Proteomes" id="UP001470230">
    <property type="component" value="Unassembled WGS sequence"/>
</dbReference>
<dbReference type="EMBL" id="JAPFFF010000694">
    <property type="protein sequence ID" value="KAK8833716.1"/>
    <property type="molecule type" value="Genomic_DNA"/>
</dbReference>
<evidence type="ECO:0000313" key="4">
    <source>
        <dbReference type="Proteomes" id="UP001470230"/>
    </source>
</evidence>
<evidence type="ECO:0000313" key="3">
    <source>
        <dbReference type="EMBL" id="KAK8843774.1"/>
    </source>
</evidence>
<evidence type="ECO:0000313" key="1">
    <source>
        <dbReference type="EMBL" id="KAK8833716.1"/>
    </source>
</evidence>
<dbReference type="EMBL" id="JAPFFF010000439">
    <property type="protein sequence ID" value="KAK8834288.1"/>
    <property type="molecule type" value="Genomic_DNA"/>
</dbReference>
<gene>
    <name evidence="3" type="ORF">M9Y10_024844</name>
    <name evidence="2" type="ORF">M9Y10_031730</name>
    <name evidence="1" type="ORF">M9Y10_042307</name>
</gene>
<comment type="caution">
    <text evidence="2">The sequence shown here is derived from an EMBL/GenBank/DDBJ whole genome shotgun (WGS) entry which is preliminary data.</text>
</comment>
<accession>A0ABR2GL29</accession>
<evidence type="ECO:0008006" key="5">
    <source>
        <dbReference type="Google" id="ProtNLM"/>
    </source>
</evidence>
<sequence>MTDQIPFLLCIKKIQNIIDLERENKREPIFYDALPSEYQNYNDSFSEKLEKYYKKISNLVDVGFAKDNNYFLFNNFSKNFMNSGNHNERHLKTIVHSPHSIYFIYKWLFDILNPIFTRETHTEDIDSILSENHKKIVENLKMNMKFCPKYLKDILSGNHAGIDARNFFDKYILEEILNHPHFFNILSYNERIMLTNEELAQFKTQFIFSFQINLSSTIIQNFEDSPDYLEPLPDYVADLYSTNSLFCLHDFQDLIKISTISDASIEIREANFYEDVKKALVNEEDPAQVDFFNKMKNKAENQDNLKVAPLNEFTKRVNLLYLEYYLNYNIELVSSSFSRVVLYQFIVENQNAREHSINDYIDDPSLYQEDLTKMTLRHQRGLFQRIIDRCRRKEINLSDSQVTTNPKDPLLACSVLLNGMTYKNFMERRNALKIADYEYANLFYLTEFNEQKEIDNYDPFLWYLYKEENNVFNQLVAPFVSSFRKNLHPYNLSRMITKTYLCLYDEYKRLYMQKHLSAIELSREEDKKKFILTLFKLTNPQNVISIYVYLYEYLFSPFYSSIYVNEKSRPYDNIDVAFQILNIIIKFYNVDVSEYCRINHSVINIIIRDEEDLRFALNQIIEDDSRDDVFFANVNNFKKTLENRSFPLSTFRVCQYVAGDIVIRIFNVTINRNCRNPDQITFNNKDGFINFLEGKLNEND</sequence>
<reference evidence="2 4" key="1">
    <citation type="submission" date="2024-04" db="EMBL/GenBank/DDBJ databases">
        <title>Tritrichomonas musculus Genome.</title>
        <authorList>
            <person name="Alves-Ferreira E."/>
            <person name="Grigg M."/>
            <person name="Lorenzi H."/>
            <person name="Galac M."/>
        </authorList>
    </citation>
    <scope>NUCLEOTIDE SEQUENCE [LARGE SCALE GENOMIC DNA]</scope>
    <source>
        <strain evidence="2 4">EAF2021</strain>
    </source>
</reference>
<dbReference type="EMBL" id="JAPFFF010000034">
    <property type="protein sequence ID" value="KAK8843774.1"/>
    <property type="molecule type" value="Genomic_DNA"/>
</dbReference>
<protein>
    <recommendedName>
        <fullName evidence="5">HECT domain-containing protein</fullName>
    </recommendedName>
</protein>
<evidence type="ECO:0000313" key="2">
    <source>
        <dbReference type="EMBL" id="KAK8834288.1"/>
    </source>
</evidence>
<keyword evidence="4" id="KW-1185">Reference proteome</keyword>